<evidence type="ECO:0000259" key="2">
    <source>
        <dbReference type="Pfam" id="PF02698"/>
    </source>
</evidence>
<dbReference type="AlphaFoldDB" id="A0A543PKY9"/>
<name>A0A543PKY9_9MICO</name>
<feature type="domain" description="DUF218" evidence="2">
    <location>
        <begin position="164"/>
        <end position="308"/>
    </location>
</feature>
<dbReference type="Gene3D" id="3.40.50.620">
    <property type="entry name" value="HUPs"/>
    <property type="match status" value="1"/>
</dbReference>
<evidence type="ECO:0000313" key="3">
    <source>
        <dbReference type="EMBL" id="TQN44729.1"/>
    </source>
</evidence>
<organism evidence="3 4">
    <name type="scientific">Humibacillus xanthopallidus</name>
    <dbReference type="NCBI Taxonomy" id="412689"/>
    <lineage>
        <taxon>Bacteria</taxon>
        <taxon>Bacillati</taxon>
        <taxon>Actinomycetota</taxon>
        <taxon>Actinomycetes</taxon>
        <taxon>Micrococcales</taxon>
        <taxon>Intrasporangiaceae</taxon>
        <taxon>Humibacillus</taxon>
    </lineage>
</organism>
<dbReference type="EMBL" id="VFQF01000003">
    <property type="protein sequence ID" value="TQN44729.1"/>
    <property type="molecule type" value="Genomic_DNA"/>
</dbReference>
<dbReference type="InterPro" id="IPR003848">
    <property type="entry name" value="DUF218"/>
</dbReference>
<evidence type="ECO:0000256" key="1">
    <source>
        <dbReference type="SAM" id="Phobius"/>
    </source>
</evidence>
<sequence>MRLLVHSLVIVLGLVLYVVSTRTEPRRWRNGVFLLAAVWSAVDLLAGEIVGRLGVERHEDAVVLLALPWLGAVVLGLLLLLNGLRMVRRGGRSLSNLLSLLLGLAMIVATVIGVTLFLSGTTTTVAVAGIVILLLPGYPALSLVSYVLYCLDYLRRRKRPTPAAIVVLGSGLVHGRIPRLLARRLDAAIALRRTEELHGGRPPLVPSGGQGDDEPTSEGAAMTAYLLERGLDENEVVTEDRATSTEENLLLSRALLEEHGVTGHLRVVTSGYHVGRAALICRRLGLDADVSGARTAWYFVPSAFLREFVAVLTYHPWVNAIGLTVWAALSAVLTYAVIAG</sequence>
<feature type="transmembrane region" description="Helical" evidence="1">
    <location>
        <begin position="61"/>
        <end position="84"/>
    </location>
</feature>
<dbReference type="GO" id="GO:0043164">
    <property type="term" value="P:Gram-negative-bacterium-type cell wall biogenesis"/>
    <property type="evidence" value="ECO:0007669"/>
    <property type="project" value="TreeGrafter"/>
</dbReference>
<accession>A0A543PKY9</accession>
<keyword evidence="1" id="KW-1133">Transmembrane helix</keyword>
<dbReference type="PANTHER" id="PTHR30336:SF4">
    <property type="entry name" value="ENVELOPE BIOGENESIS FACTOR ELYC"/>
    <property type="match status" value="1"/>
</dbReference>
<feature type="transmembrane region" description="Helical" evidence="1">
    <location>
        <begin position="125"/>
        <end position="149"/>
    </location>
</feature>
<keyword evidence="1" id="KW-0472">Membrane</keyword>
<comment type="caution">
    <text evidence="3">The sequence shown here is derived from an EMBL/GenBank/DDBJ whole genome shotgun (WGS) entry which is preliminary data.</text>
</comment>
<feature type="transmembrane region" description="Helical" evidence="1">
    <location>
        <begin position="96"/>
        <end position="119"/>
    </location>
</feature>
<feature type="transmembrane region" description="Helical" evidence="1">
    <location>
        <begin position="320"/>
        <end position="338"/>
    </location>
</feature>
<dbReference type="InterPro" id="IPR014729">
    <property type="entry name" value="Rossmann-like_a/b/a_fold"/>
</dbReference>
<dbReference type="RefSeq" id="WP_141824046.1">
    <property type="nucleotide sequence ID" value="NZ_BAAAQC010000017.1"/>
</dbReference>
<keyword evidence="1" id="KW-0812">Transmembrane</keyword>
<dbReference type="OrthoDB" id="4822551at2"/>
<evidence type="ECO:0000313" key="4">
    <source>
        <dbReference type="Proteomes" id="UP000320085"/>
    </source>
</evidence>
<dbReference type="Proteomes" id="UP000320085">
    <property type="component" value="Unassembled WGS sequence"/>
</dbReference>
<gene>
    <name evidence="3" type="ORF">FHX52_3950</name>
</gene>
<dbReference type="PANTHER" id="PTHR30336">
    <property type="entry name" value="INNER MEMBRANE PROTEIN, PROBABLE PERMEASE"/>
    <property type="match status" value="1"/>
</dbReference>
<dbReference type="Pfam" id="PF02698">
    <property type="entry name" value="DUF218"/>
    <property type="match status" value="1"/>
</dbReference>
<reference evidence="3 4" key="1">
    <citation type="submission" date="2019-06" db="EMBL/GenBank/DDBJ databases">
        <title>Sequencing the genomes of 1000 actinobacteria strains.</title>
        <authorList>
            <person name="Klenk H.-P."/>
        </authorList>
    </citation>
    <scope>NUCLEOTIDE SEQUENCE [LARGE SCALE GENOMIC DNA]</scope>
    <source>
        <strain evidence="3 4">DSM 21776</strain>
    </source>
</reference>
<dbReference type="GO" id="GO:0000270">
    <property type="term" value="P:peptidoglycan metabolic process"/>
    <property type="evidence" value="ECO:0007669"/>
    <property type="project" value="TreeGrafter"/>
</dbReference>
<proteinExistence type="predicted"/>
<dbReference type="InterPro" id="IPR051599">
    <property type="entry name" value="Cell_Envelope_Assoc"/>
</dbReference>
<dbReference type="CDD" id="cd06259">
    <property type="entry name" value="YdcF-like"/>
    <property type="match status" value="1"/>
</dbReference>
<dbReference type="GO" id="GO:0005886">
    <property type="term" value="C:plasma membrane"/>
    <property type="evidence" value="ECO:0007669"/>
    <property type="project" value="TreeGrafter"/>
</dbReference>
<protein>
    <submittedName>
        <fullName evidence="3">Uncharacterized SAM-binding protein YcdF (DUF218 family)</fullName>
    </submittedName>
</protein>